<feature type="transmembrane region" description="Helical" evidence="7">
    <location>
        <begin position="196"/>
        <end position="217"/>
    </location>
</feature>
<keyword evidence="6 7" id="KW-0472">Membrane</keyword>
<dbReference type="SUPFAM" id="SSF103473">
    <property type="entry name" value="MFS general substrate transporter"/>
    <property type="match status" value="1"/>
</dbReference>
<gene>
    <name evidence="9" type="ORF">CCS01_27990</name>
</gene>
<feature type="transmembrane region" description="Helical" evidence="7">
    <location>
        <begin position="319"/>
        <end position="342"/>
    </location>
</feature>
<accession>A0A2S6MXT1</accession>
<feature type="transmembrane region" description="Helical" evidence="7">
    <location>
        <begin position="372"/>
        <end position="393"/>
    </location>
</feature>
<comment type="caution">
    <text evidence="9">The sequence shown here is derived from an EMBL/GenBank/DDBJ whole genome shotgun (WGS) entry which is preliminary data.</text>
</comment>
<name>A0A2S6MXT1_RHOGL</name>
<reference evidence="9 10" key="1">
    <citation type="journal article" date="2018" name="Arch. Microbiol.">
        <title>New insights into the metabolic potential of the phototrophic purple bacterium Rhodopila globiformis DSM 161(T) from its draft genome sequence and evidence for a vanadium-dependent nitrogenase.</title>
        <authorList>
            <person name="Imhoff J.F."/>
            <person name="Rahn T."/>
            <person name="Kunzel S."/>
            <person name="Neulinger S.C."/>
        </authorList>
    </citation>
    <scope>NUCLEOTIDE SEQUENCE [LARGE SCALE GENOMIC DNA]</scope>
    <source>
        <strain evidence="9 10">DSM 161</strain>
    </source>
</reference>
<evidence type="ECO:0000313" key="9">
    <source>
        <dbReference type="EMBL" id="PPQ27158.1"/>
    </source>
</evidence>
<dbReference type="PANTHER" id="PTHR23511">
    <property type="entry name" value="SYNAPTIC VESICLE GLYCOPROTEIN 2"/>
    <property type="match status" value="1"/>
</dbReference>
<feature type="transmembrane region" description="Helical" evidence="7">
    <location>
        <begin position="284"/>
        <end position="307"/>
    </location>
</feature>
<feature type="transmembrane region" description="Helical" evidence="7">
    <location>
        <begin position="130"/>
        <end position="154"/>
    </location>
</feature>
<feature type="domain" description="Major facilitator superfamily (MFS) profile" evidence="8">
    <location>
        <begin position="41"/>
        <end position="467"/>
    </location>
</feature>
<dbReference type="Proteomes" id="UP000239724">
    <property type="component" value="Unassembled WGS sequence"/>
</dbReference>
<evidence type="ECO:0000256" key="7">
    <source>
        <dbReference type="SAM" id="Phobius"/>
    </source>
</evidence>
<keyword evidence="4 7" id="KW-0812">Transmembrane</keyword>
<dbReference type="PROSITE" id="PS50850">
    <property type="entry name" value="MFS"/>
    <property type="match status" value="1"/>
</dbReference>
<evidence type="ECO:0000256" key="6">
    <source>
        <dbReference type="ARBA" id="ARBA00023136"/>
    </source>
</evidence>
<dbReference type="InterPro" id="IPR011701">
    <property type="entry name" value="MFS"/>
</dbReference>
<dbReference type="InterPro" id="IPR020846">
    <property type="entry name" value="MFS_dom"/>
</dbReference>
<evidence type="ECO:0000256" key="1">
    <source>
        <dbReference type="ARBA" id="ARBA00004141"/>
    </source>
</evidence>
<proteinExistence type="inferred from homology"/>
<evidence type="ECO:0000256" key="3">
    <source>
        <dbReference type="ARBA" id="ARBA00022448"/>
    </source>
</evidence>
<organism evidence="9 10">
    <name type="scientific">Rhodopila globiformis</name>
    <name type="common">Rhodopseudomonas globiformis</name>
    <dbReference type="NCBI Taxonomy" id="1071"/>
    <lineage>
        <taxon>Bacteria</taxon>
        <taxon>Pseudomonadati</taxon>
        <taxon>Pseudomonadota</taxon>
        <taxon>Alphaproteobacteria</taxon>
        <taxon>Acetobacterales</taxon>
        <taxon>Acetobacteraceae</taxon>
        <taxon>Rhodopila</taxon>
    </lineage>
</organism>
<dbReference type="InterPro" id="IPR005829">
    <property type="entry name" value="Sugar_transporter_CS"/>
</dbReference>
<feature type="transmembrane region" description="Helical" evidence="7">
    <location>
        <begin position="108"/>
        <end position="124"/>
    </location>
</feature>
<evidence type="ECO:0000256" key="5">
    <source>
        <dbReference type="ARBA" id="ARBA00022989"/>
    </source>
</evidence>
<dbReference type="GO" id="GO:0022857">
    <property type="term" value="F:transmembrane transporter activity"/>
    <property type="evidence" value="ECO:0007669"/>
    <property type="project" value="InterPro"/>
</dbReference>
<feature type="transmembrane region" description="Helical" evidence="7">
    <location>
        <begin position="349"/>
        <end position="366"/>
    </location>
</feature>
<evidence type="ECO:0000259" key="8">
    <source>
        <dbReference type="PROSITE" id="PS50850"/>
    </source>
</evidence>
<sequence length="475" mass="51390">METSQFEAGSIQPGETATALAGRAAARLDRLPLTWMQWRLALITQVFWGVIIAADGIPAKLYPFIWGPRHSFGEAAFSVMLAVQFGVGILVGEYLIGIVADRWGRRTALLLSSFAVALPLWPTALTDNYWLLLLFFGLSSIGMGGVLATNVVYMGEIVPPRERGRVMLASQIVAVLVFGLLGNVPGILWVPAHYDWFIYLFTIVPVVLLVPLALWALPESPRWLEAHGRHEEAEHIMTVLEAECLRRSGLASLPEPDYASYAVPVSEHVPVRELFRGEYGERTVLLLVAWIIGYAGLVYGFTGYLPVLLRSFGFSAGHTFGALLVASVAGGCTALAICALIGEAVERRTSIVVSACLFCGAMYVLYFEHGIVATYVLSAVAWGTMTAWLFNMYNYTASAYPTRLRATGVGLTDGLGHLGSVFGPLVAGALFATAALPGHAGWYLYVTIPGALLPAALIGWRGINQRRAILEQISG</sequence>
<evidence type="ECO:0000256" key="4">
    <source>
        <dbReference type="ARBA" id="ARBA00022692"/>
    </source>
</evidence>
<evidence type="ECO:0000313" key="10">
    <source>
        <dbReference type="Proteomes" id="UP000239724"/>
    </source>
</evidence>
<dbReference type="GO" id="GO:0016020">
    <property type="term" value="C:membrane"/>
    <property type="evidence" value="ECO:0007669"/>
    <property type="project" value="UniProtKB-SubCell"/>
</dbReference>
<dbReference type="OrthoDB" id="5368493at2"/>
<keyword evidence="10" id="KW-1185">Reference proteome</keyword>
<dbReference type="AlphaFoldDB" id="A0A2S6MXT1"/>
<keyword evidence="3" id="KW-0813">Transport</keyword>
<feature type="transmembrane region" description="Helical" evidence="7">
    <location>
        <begin position="40"/>
        <end position="63"/>
    </location>
</feature>
<evidence type="ECO:0000256" key="2">
    <source>
        <dbReference type="ARBA" id="ARBA00010992"/>
    </source>
</evidence>
<comment type="subcellular location">
    <subcellularLocation>
        <location evidence="1">Membrane</location>
        <topology evidence="1">Multi-pass membrane protein</topology>
    </subcellularLocation>
</comment>
<comment type="similarity">
    <text evidence="2">Belongs to the major facilitator superfamily. Sugar transporter (TC 2.A.1.1) family.</text>
</comment>
<dbReference type="InterPro" id="IPR036259">
    <property type="entry name" value="MFS_trans_sf"/>
</dbReference>
<dbReference type="PROSITE" id="PS00216">
    <property type="entry name" value="SUGAR_TRANSPORT_1"/>
    <property type="match status" value="1"/>
</dbReference>
<feature type="transmembrane region" description="Helical" evidence="7">
    <location>
        <begin position="442"/>
        <end position="460"/>
    </location>
</feature>
<dbReference type="RefSeq" id="WP_104522124.1">
    <property type="nucleotide sequence ID" value="NZ_NHRY01000261.1"/>
</dbReference>
<dbReference type="EMBL" id="NHRY01000261">
    <property type="protein sequence ID" value="PPQ27158.1"/>
    <property type="molecule type" value="Genomic_DNA"/>
</dbReference>
<dbReference type="Gene3D" id="1.20.1250.20">
    <property type="entry name" value="MFS general substrate transporter like domains"/>
    <property type="match status" value="1"/>
</dbReference>
<feature type="transmembrane region" description="Helical" evidence="7">
    <location>
        <begin position="166"/>
        <end position="190"/>
    </location>
</feature>
<feature type="transmembrane region" description="Helical" evidence="7">
    <location>
        <begin position="414"/>
        <end position="436"/>
    </location>
</feature>
<feature type="transmembrane region" description="Helical" evidence="7">
    <location>
        <begin position="75"/>
        <end position="96"/>
    </location>
</feature>
<keyword evidence="5 7" id="KW-1133">Transmembrane helix</keyword>
<protein>
    <recommendedName>
        <fullName evidence="8">Major facilitator superfamily (MFS) profile domain-containing protein</fullName>
    </recommendedName>
</protein>
<dbReference type="Pfam" id="PF07690">
    <property type="entry name" value="MFS_1"/>
    <property type="match status" value="1"/>
</dbReference>